<dbReference type="STRING" id="946333.A4W93_14320"/>
<proteinExistence type="predicted"/>
<organism evidence="2 3">
    <name type="scientific">Piscinibacter gummiphilus</name>
    <dbReference type="NCBI Taxonomy" id="946333"/>
    <lineage>
        <taxon>Bacteria</taxon>
        <taxon>Pseudomonadati</taxon>
        <taxon>Pseudomonadota</taxon>
        <taxon>Betaproteobacteria</taxon>
        <taxon>Burkholderiales</taxon>
        <taxon>Sphaerotilaceae</taxon>
        <taxon>Piscinibacter</taxon>
    </lineage>
</organism>
<protein>
    <submittedName>
        <fullName evidence="2">Uncharacterized protein</fullName>
    </submittedName>
</protein>
<dbReference type="InterPro" id="IPR050678">
    <property type="entry name" value="DNA_Partitioning_ATPase"/>
</dbReference>
<dbReference type="RefSeq" id="WP_085751254.1">
    <property type="nucleotide sequence ID" value="NZ_BSPR01000007.1"/>
</dbReference>
<dbReference type="Pfam" id="PF01656">
    <property type="entry name" value="CbiA"/>
    <property type="match status" value="1"/>
</dbReference>
<dbReference type="SUPFAM" id="SSF52540">
    <property type="entry name" value="P-loop containing nucleoside triphosphate hydrolases"/>
    <property type="match status" value="1"/>
</dbReference>
<dbReference type="CDD" id="cd02042">
    <property type="entry name" value="ParAB_family"/>
    <property type="match status" value="1"/>
</dbReference>
<reference evidence="2 3" key="1">
    <citation type="submission" date="2016-04" db="EMBL/GenBank/DDBJ databases">
        <title>Complete genome sequence of natural rubber-degrading, novel Gram-negative bacterium, Rhizobacter gummiphilus strain NS21.</title>
        <authorList>
            <person name="Tabata M."/>
            <person name="Kasai D."/>
            <person name="Fukuda M."/>
        </authorList>
    </citation>
    <scope>NUCLEOTIDE SEQUENCE [LARGE SCALE GENOMIC DNA]</scope>
    <source>
        <strain evidence="2 3">NS21</strain>
    </source>
</reference>
<gene>
    <name evidence="2" type="ORF">A4W93_14320</name>
</gene>
<dbReference type="AlphaFoldDB" id="A0A1W6L9R7"/>
<dbReference type="PANTHER" id="PTHR13696">
    <property type="entry name" value="P-LOOP CONTAINING NUCLEOSIDE TRIPHOSPHATE HYDROLASE"/>
    <property type="match status" value="1"/>
</dbReference>
<dbReference type="InterPro" id="IPR027417">
    <property type="entry name" value="P-loop_NTPase"/>
</dbReference>
<name>A0A1W6L9R7_9BURK</name>
<dbReference type="InterPro" id="IPR002586">
    <property type="entry name" value="CobQ/CobB/MinD/ParA_Nub-bd_dom"/>
</dbReference>
<dbReference type="Gene3D" id="3.40.50.300">
    <property type="entry name" value="P-loop containing nucleotide triphosphate hydrolases"/>
    <property type="match status" value="1"/>
</dbReference>
<evidence type="ECO:0000313" key="2">
    <source>
        <dbReference type="EMBL" id="ARN20976.1"/>
    </source>
</evidence>
<accession>A0A1W6L9R7</accession>
<dbReference type="Proteomes" id="UP000193427">
    <property type="component" value="Chromosome"/>
</dbReference>
<evidence type="ECO:0000313" key="3">
    <source>
        <dbReference type="Proteomes" id="UP000193427"/>
    </source>
</evidence>
<evidence type="ECO:0000256" key="1">
    <source>
        <dbReference type="SAM" id="MobiDB-lite"/>
    </source>
</evidence>
<dbReference type="EMBL" id="CP015118">
    <property type="protein sequence ID" value="ARN20976.1"/>
    <property type="molecule type" value="Genomic_DNA"/>
</dbReference>
<keyword evidence="3" id="KW-1185">Reference proteome</keyword>
<sequence>MPVIAVVNRKGGSGKSTLATHLAAYCAHHGILAMLGDVDRQQSTQTWLRLRAERELPRSAPILGWALDPRNVMRAPAGITHVILDTPGGLRGFDLARVVGYADAILMPVCSSVFDRESAAECHAELMALPRVASGRCKVAAIGMRLDARTRAAELMSAWAAEHDMTYLGALRETQAYVKSVEQGLTLFDMPPSKVEADLAQWAPILDWLEPVFRKPAATVPEPEPEPAAPAERPTVVVPSPPRLSTPAFTPLRDTSPQALAQAARAALTLPQNLGELSSSRQGFKGRLGRLLGLGGRLDTAGSP</sequence>
<feature type="region of interest" description="Disordered" evidence="1">
    <location>
        <begin position="218"/>
        <end position="242"/>
    </location>
</feature>
<dbReference type="PANTHER" id="PTHR13696:SF96">
    <property type="entry name" value="COBQ_COBB_MIND_PARA NUCLEOTIDE BINDING DOMAIN-CONTAINING PROTEIN"/>
    <property type="match status" value="1"/>
</dbReference>
<feature type="compositionally biased region" description="Low complexity" evidence="1">
    <location>
        <begin position="229"/>
        <end position="238"/>
    </location>
</feature>
<dbReference type="KEGG" id="rgu:A4W93_14320"/>